<protein>
    <submittedName>
        <fullName evidence="8">Integrase</fullName>
    </submittedName>
</protein>
<dbReference type="SUPFAM" id="SSF56349">
    <property type="entry name" value="DNA breaking-rejoining enzymes"/>
    <property type="match status" value="1"/>
</dbReference>
<dbReference type="Proteomes" id="UP001231362">
    <property type="component" value="Unassembled WGS sequence"/>
</dbReference>
<dbReference type="EMBL" id="JAUSTU010000066">
    <property type="protein sequence ID" value="MDQ0158037.1"/>
    <property type="molecule type" value="Genomic_DNA"/>
</dbReference>
<evidence type="ECO:0000313" key="9">
    <source>
        <dbReference type="Proteomes" id="UP001231362"/>
    </source>
</evidence>
<dbReference type="InterPro" id="IPR011010">
    <property type="entry name" value="DNA_brk_join_enz"/>
</dbReference>
<accession>A0ABT9VAR6</accession>
<keyword evidence="4" id="KW-0233">DNA recombination</keyword>
<comment type="similarity">
    <text evidence="1">Belongs to the 'phage' integrase family.</text>
</comment>
<evidence type="ECO:0000256" key="5">
    <source>
        <dbReference type="PROSITE-ProRule" id="PRU01248"/>
    </source>
</evidence>
<evidence type="ECO:0000313" key="8">
    <source>
        <dbReference type="EMBL" id="MDQ0158037.1"/>
    </source>
</evidence>
<dbReference type="InterPro" id="IPR002104">
    <property type="entry name" value="Integrase_catalytic"/>
</dbReference>
<evidence type="ECO:0000256" key="2">
    <source>
        <dbReference type="ARBA" id="ARBA00022908"/>
    </source>
</evidence>
<dbReference type="Gene3D" id="1.10.443.10">
    <property type="entry name" value="Intergrase catalytic core"/>
    <property type="match status" value="1"/>
</dbReference>
<dbReference type="PROSITE" id="PS51900">
    <property type="entry name" value="CB"/>
    <property type="match status" value="1"/>
</dbReference>
<evidence type="ECO:0000256" key="1">
    <source>
        <dbReference type="ARBA" id="ARBA00008857"/>
    </source>
</evidence>
<sequence>MASIQKRKGKKRTTYQYTISHKSLDAPLRKGGFRTSGEAKAAAAEIEVQLNKGIIPFLRPAPFDEYFDSWVKLYKSNLKTATLNHYRYTHDRIKDYFASTPLQNISSQDYQMFLNQLGSGRSKETVEKVHGHIRACVLDAVDEQIIPRDFTRKGELIYSVVAKDEAEKHLNYNDSILLLNTLKKWLNRGLEYYLLLLGLVTGFRFEELVGLTFEDFDFINNKVNVDKTWGYNNKMELGFGPTKNKQSIRKIVVDKKTMDLFKDLFDTLHKNANHLVFYNSRSKYKVITNERANKFLREILLELKISPAITMHGLRHTHGV</sequence>
<evidence type="ECO:0000256" key="4">
    <source>
        <dbReference type="ARBA" id="ARBA00023172"/>
    </source>
</evidence>
<feature type="domain" description="Core-binding (CB)" evidence="7">
    <location>
        <begin position="61"/>
        <end position="141"/>
    </location>
</feature>
<dbReference type="PANTHER" id="PTHR30629:SF2">
    <property type="entry name" value="PROPHAGE INTEGRASE INTS-RELATED"/>
    <property type="match status" value="1"/>
</dbReference>
<evidence type="ECO:0000259" key="7">
    <source>
        <dbReference type="PROSITE" id="PS51900"/>
    </source>
</evidence>
<dbReference type="PANTHER" id="PTHR30629">
    <property type="entry name" value="PROPHAGE INTEGRASE"/>
    <property type="match status" value="1"/>
</dbReference>
<dbReference type="Pfam" id="PF14659">
    <property type="entry name" value="Phage_int_SAM_3"/>
    <property type="match status" value="1"/>
</dbReference>
<evidence type="ECO:0000256" key="3">
    <source>
        <dbReference type="ARBA" id="ARBA00023125"/>
    </source>
</evidence>
<keyword evidence="9" id="KW-1185">Reference proteome</keyword>
<dbReference type="InterPro" id="IPR028259">
    <property type="entry name" value="AP2-like_int_N"/>
</dbReference>
<dbReference type="InterPro" id="IPR010998">
    <property type="entry name" value="Integrase_recombinase_N"/>
</dbReference>
<dbReference type="InterPro" id="IPR044068">
    <property type="entry name" value="CB"/>
</dbReference>
<dbReference type="InterPro" id="IPR013762">
    <property type="entry name" value="Integrase-like_cat_sf"/>
</dbReference>
<feature type="domain" description="Tyr recombinase" evidence="6">
    <location>
        <begin position="156"/>
        <end position="320"/>
    </location>
</feature>
<proteinExistence type="inferred from homology"/>
<keyword evidence="2" id="KW-0229">DNA integration</keyword>
<dbReference type="Pfam" id="PF14657">
    <property type="entry name" value="Arm-DNA-bind_4"/>
    <property type="match status" value="1"/>
</dbReference>
<reference evidence="8 9" key="1">
    <citation type="submission" date="2023-07" db="EMBL/GenBank/DDBJ databases">
        <title>Genomic Encyclopedia of Type Strains, Phase IV (KMG-IV): sequencing the most valuable type-strain genomes for metagenomic binning, comparative biology and taxonomic classification.</title>
        <authorList>
            <person name="Goeker M."/>
        </authorList>
    </citation>
    <scope>NUCLEOTIDE SEQUENCE [LARGE SCALE GENOMIC DNA]</scope>
    <source>
        <strain evidence="8 9">DSM 23948</strain>
    </source>
</reference>
<dbReference type="InterPro" id="IPR004107">
    <property type="entry name" value="Integrase_SAM-like_N"/>
</dbReference>
<comment type="caution">
    <text evidence="8">The sequence shown here is derived from an EMBL/GenBank/DDBJ whole genome shotgun (WGS) entry which is preliminary data.</text>
</comment>
<name>A0ABT9VAR6_9BACL</name>
<keyword evidence="3 5" id="KW-0238">DNA-binding</keyword>
<dbReference type="RefSeq" id="WP_307152455.1">
    <property type="nucleotide sequence ID" value="NZ_JAUSTU010000066.1"/>
</dbReference>
<dbReference type="PROSITE" id="PS51898">
    <property type="entry name" value="TYR_RECOMBINASE"/>
    <property type="match status" value="1"/>
</dbReference>
<organism evidence="8 9">
    <name type="scientific">Anoxybacillus andreesenii</name>
    <dbReference type="NCBI Taxonomy" id="1325932"/>
    <lineage>
        <taxon>Bacteria</taxon>
        <taxon>Bacillati</taxon>
        <taxon>Bacillota</taxon>
        <taxon>Bacilli</taxon>
        <taxon>Bacillales</taxon>
        <taxon>Anoxybacillaceae</taxon>
        <taxon>Anoxybacillus</taxon>
    </lineage>
</organism>
<dbReference type="InterPro" id="IPR050808">
    <property type="entry name" value="Phage_Integrase"/>
</dbReference>
<dbReference type="Gene3D" id="1.10.150.130">
    <property type="match status" value="1"/>
</dbReference>
<evidence type="ECO:0000259" key="6">
    <source>
        <dbReference type="PROSITE" id="PS51898"/>
    </source>
</evidence>
<gene>
    <name evidence="8" type="ORF">J2S07_004426</name>
</gene>
<dbReference type="Pfam" id="PF00589">
    <property type="entry name" value="Phage_integrase"/>
    <property type="match status" value="1"/>
</dbReference>